<reference evidence="1 2" key="1">
    <citation type="submission" date="2016-10" db="EMBL/GenBank/DDBJ databases">
        <authorList>
            <person name="de Groot N.N."/>
        </authorList>
    </citation>
    <scope>NUCLEOTIDE SEQUENCE [LARGE SCALE GENOMIC DNA]</scope>
    <source>
        <strain evidence="1 2">CGMCC 4.3510</strain>
    </source>
</reference>
<evidence type="ECO:0000313" key="1">
    <source>
        <dbReference type="EMBL" id="SFF40460.1"/>
    </source>
</evidence>
<organism evidence="1 2">
    <name type="scientific">Actinacidiphila alni</name>
    <dbReference type="NCBI Taxonomy" id="380248"/>
    <lineage>
        <taxon>Bacteria</taxon>
        <taxon>Bacillati</taxon>
        <taxon>Actinomycetota</taxon>
        <taxon>Actinomycetes</taxon>
        <taxon>Kitasatosporales</taxon>
        <taxon>Streptomycetaceae</taxon>
        <taxon>Actinacidiphila</taxon>
    </lineage>
</organism>
<proteinExistence type="predicted"/>
<gene>
    <name evidence="1" type="ORF">SAMN05216251_113110</name>
</gene>
<evidence type="ECO:0000313" key="2">
    <source>
        <dbReference type="Proteomes" id="UP000199323"/>
    </source>
</evidence>
<dbReference type="AlphaFoldDB" id="A0A1I2IFP1"/>
<sequence length="61" mass="6556">MTRRRVHLSVDVGAHLLNLAFRELPDGDPEILADAVVMMERFLFADVPVGPGSSPGDGGRP</sequence>
<dbReference type="OrthoDB" id="9816320at2"/>
<name>A0A1I2IFP1_9ACTN</name>
<dbReference type="EMBL" id="FONG01000013">
    <property type="protein sequence ID" value="SFF40460.1"/>
    <property type="molecule type" value="Genomic_DNA"/>
</dbReference>
<protein>
    <submittedName>
        <fullName evidence="1">Uncharacterized protein</fullName>
    </submittedName>
</protein>
<keyword evidence="2" id="KW-1185">Reference proteome</keyword>
<accession>A0A1I2IFP1</accession>
<dbReference type="RefSeq" id="WP_093715366.1">
    <property type="nucleotide sequence ID" value="NZ_FONG01000013.1"/>
</dbReference>
<dbReference type="Proteomes" id="UP000199323">
    <property type="component" value="Unassembled WGS sequence"/>
</dbReference>